<dbReference type="InterPro" id="IPR036049">
    <property type="entry name" value="Ribosomal_uL29_sf"/>
</dbReference>
<dbReference type="Pfam" id="PF00831">
    <property type="entry name" value="Ribosomal_L29"/>
    <property type="match status" value="1"/>
</dbReference>
<evidence type="ECO:0000256" key="1">
    <source>
        <dbReference type="ARBA" id="ARBA00009254"/>
    </source>
</evidence>
<dbReference type="Proteomes" id="UP000486602">
    <property type="component" value="Unassembled WGS sequence"/>
</dbReference>
<dbReference type="AlphaFoldDB" id="A0A7K3WPJ0"/>
<evidence type="ECO:0000256" key="2">
    <source>
        <dbReference type="ARBA" id="ARBA00022980"/>
    </source>
</evidence>
<dbReference type="NCBIfam" id="TIGR00012">
    <property type="entry name" value="L29"/>
    <property type="match status" value="1"/>
</dbReference>
<dbReference type="SUPFAM" id="SSF46561">
    <property type="entry name" value="Ribosomal protein L29 (L29p)"/>
    <property type="match status" value="1"/>
</dbReference>
<dbReference type="InterPro" id="IPR001854">
    <property type="entry name" value="Ribosomal_uL29"/>
</dbReference>
<sequence>MKAKEIADLTTAEVKEKIEIESESYSKMRMNHEVSALENPVQIKMKRREIARLKTEMRKRELSEK</sequence>
<keyword evidence="3 5" id="KW-0687">Ribonucleoprotein</keyword>
<protein>
    <recommendedName>
        <fullName evidence="4 5">Large ribosomal subunit protein uL29</fullName>
    </recommendedName>
</protein>
<dbReference type="RefSeq" id="WP_163284707.1">
    <property type="nucleotide sequence ID" value="NZ_JAAGVY010000011.1"/>
</dbReference>
<reference evidence="6 7" key="1">
    <citation type="submission" date="2020-02" db="EMBL/GenBank/DDBJ databases">
        <title>Out from the shadows clarifying the taxonomy of the family Cryomorphaceae and related taxa by utilizing the GTDB taxonomic framework.</title>
        <authorList>
            <person name="Bowman J.P."/>
        </authorList>
    </citation>
    <scope>NUCLEOTIDE SEQUENCE [LARGE SCALE GENOMIC DNA]</scope>
    <source>
        <strain evidence="6 7">QSSC 1-22</strain>
    </source>
</reference>
<dbReference type="GO" id="GO:0005840">
    <property type="term" value="C:ribosome"/>
    <property type="evidence" value="ECO:0007669"/>
    <property type="project" value="UniProtKB-KW"/>
</dbReference>
<gene>
    <name evidence="5 6" type="primary">rpmC</name>
    <name evidence="6" type="ORF">G3O08_08075</name>
</gene>
<dbReference type="HAMAP" id="MF_00374">
    <property type="entry name" value="Ribosomal_uL29"/>
    <property type="match status" value="1"/>
</dbReference>
<comment type="caution">
    <text evidence="6">The sequence shown here is derived from an EMBL/GenBank/DDBJ whole genome shotgun (WGS) entry which is preliminary data.</text>
</comment>
<comment type="similarity">
    <text evidence="1 5">Belongs to the universal ribosomal protein uL29 family.</text>
</comment>
<dbReference type="GO" id="GO:0003735">
    <property type="term" value="F:structural constituent of ribosome"/>
    <property type="evidence" value="ECO:0007669"/>
    <property type="project" value="InterPro"/>
</dbReference>
<dbReference type="GO" id="GO:0006412">
    <property type="term" value="P:translation"/>
    <property type="evidence" value="ECO:0007669"/>
    <property type="project" value="UniProtKB-UniRule"/>
</dbReference>
<keyword evidence="2 5" id="KW-0689">Ribosomal protein</keyword>
<organism evidence="6 7">
    <name type="scientific">Cryomorpha ignava</name>
    <dbReference type="NCBI Taxonomy" id="101383"/>
    <lineage>
        <taxon>Bacteria</taxon>
        <taxon>Pseudomonadati</taxon>
        <taxon>Bacteroidota</taxon>
        <taxon>Flavobacteriia</taxon>
        <taxon>Flavobacteriales</taxon>
        <taxon>Cryomorphaceae</taxon>
        <taxon>Cryomorpha</taxon>
    </lineage>
</organism>
<proteinExistence type="inferred from homology"/>
<evidence type="ECO:0000256" key="5">
    <source>
        <dbReference type="HAMAP-Rule" id="MF_00374"/>
    </source>
</evidence>
<name>A0A7K3WPJ0_9FLAO</name>
<dbReference type="Gene3D" id="1.10.287.310">
    <property type="match status" value="1"/>
</dbReference>
<evidence type="ECO:0000256" key="3">
    <source>
        <dbReference type="ARBA" id="ARBA00023274"/>
    </source>
</evidence>
<evidence type="ECO:0000313" key="7">
    <source>
        <dbReference type="Proteomes" id="UP000486602"/>
    </source>
</evidence>
<evidence type="ECO:0000256" key="4">
    <source>
        <dbReference type="ARBA" id="ARBA00035204"/>
    </source>
</evidence>
<accession>A0A7K3WPJ0</accession>
<dbReference type="GO" id="GO:1990904">
    <property type="term" value="C:ribonucleoprotein complex"/>
    <property type="evidence" value="ECO:0007669"/>
    <property type="project" value="UniProtKB-KW"/>
</dbReference>
<keyword evidence="7" id="KW-1185">Reference proteome</keyword>
<evidence type="ECO:0000313" key="6">
    <source>
        <dbReference type="EMBL" id="NEN23456.1"/>
    </source>
</evidence>
<dbReference type="EMBL" id="JAAGVY010000011">
    <property type="protein sequence ID" value="NEN23456.1"/>
    <property type="molecule type" value="Genomic_DNA"/>
</dbReference>